<evidence type="ECO:0000313" key="7">
    <source>
        <dbReference type="EMBL" id="RQD76828.1"/>
    </source>
</evidence>
<dbReference type="EMBL" id="QZAA01000107">
    <property type="protein sequence ID" value="RQD76828.1"/>
    <property type="molecule type" value="Genomic_DNA"/>
</dbReference>
<accession>A0A424YG05</accession>
<dbReference type="InterPro" id="IPR036764">
    <property type="entry name" value="Peptidase_Prp_sf"/>
</dbReference>
<organism evidence="7 8">
    <name type="scientific">Candidatus Syntrophonatronum acetioxidans</name>
    <dbReference type="NCBI Taxonomy" id="1795816"/>
    <lineage>
        <taxon>Bacteria</taxon>
        <taxon>Bacillati</taxon>
        <taxon>Bacillota</taxon>
        <taxon>Clostridia</taxon>
        <taxon>Eubacteriales</taxon>
        <taxon>Syntrophomonadaceae</taxon>
        <taxon>Candidatus Syntrophonatronum</taxon>
    </lineage>
</organism>
<dbReference type="InterPro" id="IPR007422">
    <property type="entry name" value="Peptidase_Prp"/>
</dbReference>
<evidence type="ECO:0000256" key="3">
    <source>
        <dbReference type="ARBA" id="ARBA00022801"/>
    </source>
</evidence>
<dbReference type="CDD" id="cd16332">
    <property type="entry name" value="Prp-like"/>
    <property type="match status" value="1"/>
</dbReference>
<keyword evidence="4" id="KW-0788">Thiol protease</keyword>
<dbReference type="AlphaFoldDB" id="A0A424YG05"/>
<dbReference type="Proteomes" id="UP000285138">
    <property type="component" value="Unassembled WGS sequence"/>
</dbReference>
<dbReference type="GO" id="GO:0006508">
    <property type="term" value="P:proteolysis"/>
    <property type="evidence" value="ECO:0007669"/>
    <property type="project" value="UniProtKB-KW"/>
</dbReference>
<evidence type="ECO:0000256" key="5">
    <source>
        <dbReference type="ARBA" id="ARBA00044503"/>
    </source>
</evidence>
<name>A0A424YG05_9FIRM</name>
<keyword evidence="1" id="KW-0690">Ribosome biogenesis</keyword>
<keyword evidence="2 7" id="KW-0645">Protease</keyword>
<dbReference type="GO" id="GO:0008234">
    <property type="term" value="F:cysteine-type peptidase activity"/>
    <property type="evidence" value="ECO:0007669"/>
    <property type="project" value="UniProtKB-KW"/>
</dbReference>
<dbReference type="Pfam" id="PF04327">
    <property type="entry name" value="Peptidase_Prp"/>
    <property type="match status" value="1"/>
</dbReference>
<proteinExistence type="inferred from homology"/>
<gene>
    <name evidence="7" type="ORF">D5R97_03590</name>
</gene>
<comment type="similarity">
    <text evidence="5">Belongs to the Prp family.</text>
</comment>
<evidence type="ECO:0000256" key="2">
    <source>
        <dbReference type="ARBA" id="ARBA00022670"/>
    </source>
</evidence>
<keyword evidence="3" id="KW-0378">Hydrolase</keyword>
<evidence type="ECO:0000256" key="6">
    <source>
        <dbReference type="ARBA" id="ARBA00044538"/>
    </source>
</evidence>
<sequence>MVRVRISRDQRGRVNSFKVWGHASFAPHGQDIVCAAVSAVTQTTVIGLKKVLQVKPLLNIREGLLECSVPRNLTRSEGEKVDLLMEVMVAGLEEIKKEYPSYIEVEICDGGEIHEN</sequence>
<protein>
    <recommendedName>
        <fullName evidence="6">Ribosomal processing cysteine protease Prp</fullName>
    </recommendedName>
</protein>
<reference evidence="7 8" key="1">
    <citation type="submission" date="2018-08" db="EMBL/GenBank/DDBJ databases">
        <title>The metabolism and importance of syntrophic acetate oxidation coupled to methane or sulfide production in haloalkaline environments.</title>
        <authorList>
            <person name="Timmers P.H.A."/>
            <person name="Vavourakis C.D."/>
            <person name="Sorokin D.Y."/>
            <person name="Sinninghe Damste J.S."/>
            <person name="Muyzer G."/>
            <person name="Stams A.J.M."/>
            <person name="Plugge C.M."/>
        </authorList>
    </citation>
    <scope>NUCLEOTIDE SEQUENCE [LARGE SCALE GENOMIC DNA]</scope>
    <source>
        <strain evidence="7">MSAO_Bac1</strain>
    </source>
</reference>
<dbReference type="Gene3D" id="3.30.70.1490">
    <property type="entry name" value="Cysteine protease Prp"/>
    <property type="match status" value="1"/>
</dbReference>
<dbReference type="GO" id="GO:0042254">
    <property type="term" value="P:ribosome biogenesis"/>
    <property type="evidence" value="ECO:0007669"/>
    <property type="project" value="UniProtKB-KW"/>
</dbReference>
<evidence type="ECO:0000313" key="8">
    <source>
        <dbReference type="Proteomes" id="UP000285138"/>
    </source>
</evidence>
<evidence type="ECO:0000256" key="1">
    <source>
        <dbReference type="ARBA" id="ARBA00022517"/>
    </source>
</evidence>
<dbReference type="PANTHER" id="PTHR39178">
    <property type="entry name" value="HYPOTHETICAL RIBOSOME-ASSOCIATED PROTEIN"/>
    <property type="match status" value="1"/>
</dbReference>
<comment type="caution">
    <text evidence="7">The sequence shown here is derived from an EMBL/GenBank/DDBJ whole genome shotgun (WGS) entry which is preliminary data.</text>
</comment>
<evidence type="ECO:0000256" key="4">
    <source>
        <dbReference type="ARBA" id="ARBA00022807"/>
    </source>
</evidence>
<dbReference type="SUPFAM" id="SSF118010">
    <property type="entry name" value="TM1457-like"/>
    <property type="match status" value="1"/>
</dbReference>
<dbReference type="PANTHER" id="PTHR39178:SF1">
    <property type="entry name" value="RIBOSOMAL-PROCESSING CYSTEINE PROTEASE PRP"/>
    <property type="match status" value="1"/>
</dbReference>